<evidence type="ECO:0000313" key="3">
    <source>
        <dbReference type="Proteomes" id="UP001140560"/>
    </source>
</evidence>
<gene>
    <name evidence="2" type="ORF">N0V83_007639</name>
</gene>
<protein>
    <submittedName>
        <fullName evidence="2">Uncharacterized protein</fullName>
    </submittedName>
</protein>
<feature type="compositionally biased region" description="Polar residues" evidence="1">
    <location>
        <begin position="31"/>
        <end position="41"/>
    </location>
</feature>
<sequence length="426" mass="48173">MFRSRRVEEMAKELEALKNQSKEDVAHRLTESPSMPESAQDSPDHPSEHLGTAVLDVTGITQDHFQLEDFIIDKDLVIDIYKILAKHVGVFSPIRGSVDLAVIEHFVRSFPVPPEFAYRVMVHHTISKFFNAIVENSQEAMSQSMVSIIDAELDDLKARYPTPWTPRVEVSNLTAKLLLYTTVIIRLHADRVSREILMRKGLSAAVRIVYLMKQGLAYQSKDFPDIPPETLQSTLPKNYFRILILSTTFLLRFFVLNNHASPEEQELARNHVAIAQRFLNAASDDPLDERVRAATLLEVLSRQKPIDLDHFKLRVDDRMSASLVIDAVTTGHELRNLPTEIDESSPNTSANGLPKPPPQSVDINGQDLPMDDSLMYDSNTFDFSLPEDLWGDSIWGMFNNMAPSAYPPYTASDFIQGPLGYNFTYN</sequence>
<feature type="compositionally biased region" description="Basic and acidic residues" evidence="1">
    <location>
        <begin position="1"/>
        <end position="30"/>
    </location>
</feature>
<organism evidence="2 3">
    <name type="scientific">Neocucurbitaria cava</name>
    <dbReference type="NCBI Taxonomy" id="798079"/>
    <lineage>
        <taxon>Eukaryota</taxon>
        <taxon>Fungi</taxon>
        <taxon>Dikarya</taxon>
        <taxon>Ascomycota</taxon>
        <taxon>Pezizomycotina</taxon>
        <taxon>Dothideomycetes</taxon>
        <taxon>Pleosporomycetidae</taxon>
        <taxon>Pleosporales</taxon>
        <taxon>Pleosporineae</taxon>
        <taxon>Cucurbitariaceae</taxon>
        <taxon>Neocucurbitaria</taxon>
    </lineage>
</organism>
<accession>A0A9W8Y696</accession>
<comment type="caution">
    <text evidence="2">The sequence shown here is derived from an EMBL/GenBank/DDBJ whole genome shotgun (WGS) entry which is preliminary data.</text>
</comment>
<feature type="region of interest" description="Disordered" evidence="1">
    <location>
        <begin position="1"/>
        <end position="50"/>
    </location>
</feature>
<reference evidence="2" key="1">
    <citation type="submission" date="2022-10" db="EMBL/GenBank/DDBJ databases">
        <title>Tapping the CABI collections for fungal endophytes: first genome assemblies for Collariella, Neodidymelliopsis, Ascochyta clinopodiicola, Didymella pomorum, Didymosphaeria variabile, Neocosmospora piperis and Neocucurbitaria cava.</title>
        <authorList>
            <person name="Hill R."/>
        </authorList>
    </citation>
    <scope>NUCLEOTIDE SEQUENCE</scope>
    <source>
        <strain evidence="2">IMI 356814</strain>
    </source>
</reference>
<keyword evidence="3" id="KW-1185">Reference proteome</keyword>
<dbReference type="OrthoDB" id="3163292at2759"/>
<evidence type="ECO:0000256" key="1">
    <source>
        <dbReference type="SAM" id="MobiDB-lite"/>
    </source>
</evidence>
<dbReference type="EMBL" id="JAPEUY010000013">
    <property type="protein sequence ID" value="KAJ4367109.1"/>
    <property type="molecule type" value="Genomic_DNA"/>
</dbReference>
<feature type="region of interest" description="Disordered" evidence="1">
    <location>
        <begin position="338"/>
        <end position="366"/>
    </location>
</feature>
<evidence type="ECO:0000313" key="2">
    <source>
        <dbReference type="EMBL" id="KAJ4367109.1"/>
    </source>
</evidence>
<dbReference type="AlphaFoldDB" id="A0A9W8Y696"/>
<proteinExistence type="predicted"/>
<dbReference type="Proteomes" id="UP001140560">
    <property type="component" value="Unassembled WGS sequence"/>
</dbReference>
<name>A0A9W8Y696_9PLEO</name>